<evidence type="ECO:0000256" key="4">
    <source>
        <dbReference type="ARBA" id="ARBA00022692"/>
    </source>
</evidence>
<dbReference type="SUPFAM" id="SSF52540">
    <property type="entry name" value="P-loop containing nucleoside triphosphate hydrolases"/>
    <property type="match status" value="1"/>
</dbReference>
<evidence type="ECO:0000256" key="1">
    <source>
        <dbReference type="ARBA" id="ARBA00004323"/>
    </source>
</evidence>
<dbReference type="Pfam" id="PF06990">
    <property type="entry name" value="Gal-3-0_sulfotr"/>
    <property type="match status" value="1"/>
</dbReference>
<sequence>MSDGTVPNVEVFPARGASAAAGVHRLFRTAAVEVRDMAPSKAGRQGNIHQQIAFVDSLIRVLQTTQRGKYDAIDNTSRSWTTVESGSTTHSHRTIVQTARPTGASNCVTHTSVAFIKVHKCGSTTLQRSFLRFGFTHRLNVALPRGRDSPTIGHDGLITRDDYEPSPLGARWDLFAHHGTYNRTQLLQLMKKDTKFITVLREPVSRLLSAFHYFRMERYFPGLINETGQGSPVVTYLDDVKTWNSVYVPPKDRDFADHICIRNCMSRDLGLPEEDFDNRTAIDRFISGIERDFSLVMILEHLDQSLILLRRRMCWLFEDIIYDNLYWSRKARYRKRDVITEDRRQNFIEENYADYLLYKHFKTVLLDKIKKEGKDFDPELQHFKRINAVIGRNCHTVTRPKSFILGPSQWNQRIRIYNHFCTLIRQEREFWDKMFRKRYKAMKKTIP</sequence>
<evidence type="ECO:0000313" key="10">
    <source>
        <dbReference type="EMBL" id="EEN65296.1"/>
    </source>
</evidence>
<dbReference type="InterPro" id="IPR027417">
    <property type="entry name" value="P-loop_NTPase"/>
</dbReference>
<evidence type="ECO:0000256" key="2">
    <source>
        <dbReference type="ARBA" id="ARBA00008124"/>
    </source>
</evidence>
<evidence type="ECO:0000256" key="3">
    <source>
        <dbReference type="ARBA" id="ARBA00022679"/>
    </source>
</evidence>
<dbReference type="GO" id="GO:0001733">
    <property type="term" value="F:galactosylceramide sulfotransferase activity"/>
    <property type="evidence" value="ECO:0007669"/>
    <property type="project" value="InterPro"/>
</dbReference>
<keyword evidence="4" id="KW-0812">Transmembrane</keyword>
<comment type="similarity">
    <text evidence="2">Belongs to the galactose-3-O-sulfotransferase family.</text>
</comment>
<organism>
    <name type="scientific">Branchiostoma floridae</name>
    <name type="common">Florida lancelet</name>
    <name type="synonym">Amphioxus</name>
    <dbReference type="NCBI Taxonomy" id="7739"/>
    <lineage>
        <taxon>Eukaryota</taxon>
        <taxon>Metazoa</taxon>
        <taxon>Chordata</taxon>
        <taxon>Cephalochordata</taxon>
        <taxon>Leptocardii</taxon>
        <taxon>Amphioxiformes</taxon>
        <taxon>Branchiostomatidae</taxon>
        <taxon>Branchiostoma</taxon>
    </lineage>
</organism>
<keyword evidence="6" id="KW-1133">Transmembrane helix</keyword>
<dbReference type="AlphaFoldDB" id="C3Y2N4"/>
<dbReference type="InParanoid" id="C3Y2N4"/>
<dbReference type="EMBL" id="GG666482">
    <property type="protein sequence ID" value="EEN65296.1"/>
    <property type="molecule type" value="Genomic_DNA"/>
</dbReference>
<evidence type="ECO:0000256" key="6">
    <source>
        <dbReference type="ARBA" id="ARBA00022989"/>
    </source>
</evidence>
<keyword evidence="7" id="KW-0333">Golgi apparatus</keyword>
<dbReference type="PANTHER" id="PTHR14647:SF87">
    <property type="entry name" value="PUTATIVE-RELATED"/>
    <property type="match status" value="1"/>
</dbReference>
<evidence type="ECO:0008006" key="11">
    <source>
        <dbReference type="Google" id="ProtNLM"/>
    </source>
</evidence>
<keyword evidence="3" id="KW-0808">Transferase</keyword>
<dbReference type="GO" id="GO:0009247">
    <property type="term" value="P:glycolipid biosynthetic process"/>
    <property type="evidence" value="ECO:0007669"/>
    <property type="project" value="InterPro"/>
</dbReference>
<proteinExistence type="inferred from homology"/>
<name>C3Y2N4_BRAFL</name>
<dbReference type="GO" id="GO:0000139">
    <property type="term" value="C:Golgi membrane"/>
    <property type="evidence" value="ECO:0007669"/>
    <property type="project" value="UniProtKB-SubCell"/>
</dbReference>
<dbReference type="InterPro" id="IPR009729">
    <property type="entry name" value="Gal-3-0_sulfotransfrase"/>
</dbReference>
<gene>
    <name evidence="10" type="ORF">BRAFLDRAFT_124741</name>
</gene>
<reference evidence="10" key="1">
    <citation type="journal article" date="2008" name="Nature">
        <title>The amphioxus genome and the evolution of the chordate karyotype.</title>
        <authorList>
            <consortium name="US DOE Joint Genome Institute (JGI-PGF)"/>
            <person name="Putnam N.H."/>
            <person name="Butts T."/>
            <person name="Ferrier D.E.K."/>
            <person name="Furlong R.F."/>
            <person name="Hellsten U."/>
            <person name="Kawashima T."/>
            <person name="Robinson-Rechavi M."/>
            <person name="Shoguchi E."/>
            <person name="Terry A."/>
            <person name="Yu J.-K."/>
            <person name="Benito-Gutierrez E.L."/>
            <person name="Dubchak I."/>
            <person name="Garcia-Fernandez J."/>
            <person name="Gibson-Brown J.J."/>
            <person name="Grigoriev I.V."/>
            <person name="Horton A.C."/>
            <person name="de Jong P.J."/>
            <person name="Jurka J."/>
            <person name="Kapitonov V.V."/>
            <person name="Kohara Y."/>
            <person name="Kuroki Y."/>
            <person name="Lindquist E."/>
            <person name="Lucas S."/>
            <person name="Osoegawa K."/>
            <person name="Pennacchio L.A."/>
            <person name="Salamov A.A."/>
            <person name="Satou Y."/>
            <person name="Sauka-Spengler T."/>
            <person name="Schmutz J."/>
            <person name="Shin-I T."/>
            <person name="Toyoda A."/>
            <person name="Bronner-Fraser M."/>
            <person name="Fujiyama A."/>
            <person name="Holland L.Z."/>
            <person name="Holland P.W.H."/>
            <person name="Satoh N."/>
            <person name="Rokhsar D.S."/>
        </authorList>
    </citation>
    <scope>NUCLEOTIDE SEQUENCE [LARGE SCALE GENOMIC DNA]</scope>
    <source>
        <strain evidence="10">S238N-H82</strain>
        <tissue evidence="10">Testes</tissue>
    </source>
</reference>
<accession>C3Y2N4</accession>
<evidence type="ECO:0000256" key="5">
    <source>
        <dbReference type="ARBA" id="ARBA00022968"/>
    </source>
</evidence>
<protein>
    <recommendedName>
        <fullName evidence="11">Sulfotransferase</fullName>
    </recommendedName>
</protein>
<comment type="subcellular location">
    <subcellularLocation>
        <location evidence="1">Golgi apparatus membrane</location>
        <topology evidence="1">Single-pass type II membrane protein</topology>
    </subcellularLocation>
</comment>
<evidence type="ECO:0000256" key="8">
    <source>
        <dbReference type="ARBA" id="ARBA00023136"/>
    </source>
</evidence>
<keyword evidence="8" id="KW-0472">Membrane</keyword>
<keyword evidence="5" id="KW-0735">Signal-anchor</keyword>
<evidence type="ECO:0000256" key="9">
    <source>
        <dbReference type="ARBA" id="ARBA00023180"/>
    </source>
</evidence>
<dbReference type="Gene3D" id="3.40.50.300">
    <property type="entry name" value="P-loop containing nucleotide triphosphate hydrolases"/>
    <property type="match status" value="1"/>
</dbReference>
<evidence type="ECO:0000256" key="7">
    <source>
        <dbReference type="ARBA" id="ARBA00023034"/>
    </source>
</evidence>
<dbReference type="eggNOG" id="ENOG502S68I">
    <property type="taxonomic scope" value="Eukaryota"/>
</dbReference>
<dbReference type="PANTHER" id="PTHR14647">
    <property type="entry name" value="GALACTOSE-3-O-SULFOTRANSFERASE"/>
    <property type="match status" value="1"/>
</dbReference>
<keyword evidence="9" id="KW-0325">Glycoprotein</keyword>
<dbReference type="STRING" id="7739.C3Y2N4"/>